<gene>
    <name evidence="1" type="ORF">MES4922_30093</name>
</gene>
<sequence length="62" mass="6837">MKRSLVLGCGGNLLEGARQRTFRFPPTSLFMVILFWAEIGPAASGLQKSIADIRSVWIEVSN</sequence>
<dbReference type="EMBL" id="CAKXZS010000023">
    <property type="protein sequence ID" value="CAH2401436.1"/>
    <property type="molecule type" value="Genomic_DNA"/>
</dbReference>
<keyword evidence="2" id="KW-1185">Reference proteome</keyword>
<evidence type="ECO:0000313" key="2">
    <source>
        <dbReference type="Proteomes" id="UP001152604"/>
    </source>
</evidence>
<protein>
    <submittedName>
        <fullName evidence="1">Uncharacterized protein</fullName>
    </submittedName>
</protein>
<accession>A0ABM9DXE9</accession>
<organism evidence="1 2">
    <name type="scientific">Mesorhizobium ventifaucium</name>
    <dbReference type="NCBI Taxonomy" id="666020"/>
    <lineage>
        <taxon>Bacteria</taxon>
        <taxon>Pseudomonadati</taxon>
        <taxon>Pseudomonadota</taxon>
        <taxon>Alphaproteobacteria</taxon>
        <taxon>Hyphomicrobiales</taxon>
        <taxon>Phyllobacteriaceae</taxon>
        <taxon>Mesorhizobium</taxon>
    </lineage>
</organism>
<proteinExistence type="predicted"/>
<comment type="caution">
    <text evidence="1">The sequence shown here is derived from an EMBL/GenBank/DDBJ whole genome shotgun (WGS) entry which is preliminary data.</text>
</comment>
<name>A0ABM9DXE9_9HYPH</name>
<evidence type="ECO:0000313" key="1">
    <source>
        <dbReference type="EMBL" id="CAH2401436.1"/>
    </source>
</evidence>
<reference evidence="1" key="1">
    <citation type="submission" date="2022-03" db="EMBL/GenBank/DDBJ databases">
        <authorList>
            <person name="Brunel B."/>
        </authorList>
    </citation>
    <scope>NUCLEOTIDE SEQUENCE</scope>
    <source>
        <strain evidence="1">STM4922sample</strain>
    </source>
</reference>
<dbReference type="Proteomes" id="UP001152604">
    <property type="component" value="Unassembled WGS sequence"/>
</dbReference>